<organism evidence="1 2">
    <name type="scientific">Spirochaeta isovalerica</name>
    <dbReference type="NCBI Taxonomy" id="150"/>
    <lineage>
        <taxon>Bacteria</taxon>
        <taxon>Pseudomonadati</taxon>
        <taxon>Spirochaetota</taxon>
        <taxon>Spirochaetia</taxon>
        <taxon>Spirochaetales</taxon>
        <taxon>Spirochaetaceae</taxon>
        <taxon>Spirochaeta</taxon>
    </lineage>
</organism>
<dbReference type="Proteomes" id="UP000587760">
    <property type="component" value="Unassembled WGS sequence"/>
</dbReference>
<name>A0A841RAM3_9SPIO</name>
<dbReference type="RefSeq" id="WP_184748672.1">
    <property type="nucleotide sequence ID" value="NZ_JACHGJ010000012.1"/>
</dbReference>
<protein>
    <submittedName>
        <fullName evidence="1">Uncharacterized protein</fullName>
    </submittedName>
</protein>
<reference evidence="1 2" key="1">
    <citation type="submission" date="2020-08" db="EMBL/GenBank/DDBJ databases">
        <title>Genomic Encyclopedia of Type Strains, Phase IV (KMG-IV): sequencing the most valuable type-strain genomes for metagenomic binning, comparative biology and taxonomic classification.</title>
        <authorList>
            <person name="Goeker M."/>
        </authorList>
    </citation>
    <scope>NUCLEOTIDE SEQUENCE [LARGE SCALE GENOMIC DNA]</scope>
    <source>
        <strain evidence="1 2">DSM 2461</strain>
    </source>
</reference>
<evidence type="ECO:0000313" key="1">
    <source>
        <dbReference type="EMBL" id="MBB6482434.1"/>
    </source>
</evidence>
<dbReference type="AlphaFoldDB" id="A0A841RAM3"/>
<accession>A0A841RAM3</accession>
<comment type="caution">
    <text evidence="1">The sequence shown here is derived from an EMBL/GenBank/DDBJ whole genome shotgun (WGS) entry which is preliminary data.</text>
</comment>
<keyword evidence="2" id="KW-1185">Reference proteome</keyword>
<proteinExistence type="predicted"/>
<evidence type="ECO:0000313" key="2">
    <source>
        <dbReference type="Proteomes" id="UP000587760"/>
    </source>
</evidence>
<sequence length="146" mass="16380">MNIETADGKTSENVGSTELKEILASLDSQVDFAILSHDENYLQCAFSTEGYYMEYQDGTGHYEWTSGHAPYEKMEETFIHYLENNGEIPDLSLWKKVSGRVNHSGQSGFSGSLIDQLKAEAKQGLKRAINRKTSGLVRNTLKKLIK</sequence>
<gene>
    <name evidence="1" type="ORF">HNR50_004133</name>
</gene>
<dbReference type="EMBL" id="JACHGJ010000012">
    <property type="protein sequence ID" value="MBB6482434.1"/>
    <property type="molecule type" value="Genomic_DNA"/>
</dbReference>